<feature type="binding site" evidence="5">
    <location>
        <begin position="298"/>
        <end position="300"/>
    </location>
    <ligand>
        <name>NAD(+)</name>
        <dbReference type="ChEBI" id="CHEBI:57540"/>
    </ligand>
</feature>
<dbReference type="Pfam" id="PF00571">
    <property type="entry name" value="CBS"/>
    <property type="match status" value="2"/>
</dbReference>
<evidence type="ECO:0000256" key="7">
    <source>
        <dbReference type="PROSITE-ProRule" id="PRU00703"/>
    </source>
</evidence>
<evidence type="ECO:0000313" key="10">
    <source>
        <dbReference type="Proteomes" id="UP000177117"/>
    </source>
</evidence>
<name>A0A1F8EGJ6_9BACT</name>
<comment type="caution">
    <text evidence="9">The sequence shown here is derived from an EMBL/GenBank/DDBJ whole genome shotgun (WGS) entry which is preliminary data.</text>
</comment>
<dbReference type="InterPro" id="IPR005990">
    <property type="entry name" value="IMP_DH"/>
</dbReference>
<proteinExistence type="inferred from homology"/>
<evidence type="ECO:0000313" key="9">
    <source>
        <dbReference type="EMBL" id="OGM99960.1"/>
    </source>
</evidence>
<sequence length="478" mass="52319">MFIGTTFKDFLLRPQHGQVLSRTKENIDLSMPLSRNIILRGAPIVSANMRTVTGGRMMKAMSSMGCFGFIHRRYSKEVQAEKVREVKRSQSYIIENPLVIHQEAIIGEARELIRKKKVSGLLVCESPGSMKLVGVLSTRDIFGLDSELVKNRMSIFTELICGYQNISMEEAELRMSRRRVEKLPLIDDDANIVGLITMKDLKMAKQKPYTTKDSKGRLLVGATIGASGDYMERAELLVDTGVDVILMDIAHGHSEVIKLAINNFKAKFPGAELIAGNIATGQGAKFLMDLGVDAIKAGVGPGKGCRTRLDVRFGVAQLQAVREVYLATEGKVPIIADGGIEDDGDIISALLIGGASTVMLGSMLAGTDEAPGLVENGVKMYKGETSIEASLEEFNDDENLEALMDDVQAPEGQPRPVKYIEGGVAKVIRRIRGHLKSAVSYAGTKSLIDAQKKMVDTPWLYVNRRPLTEAAKKESFDR</sequence>
<evidence type="ECO:0000259" key="8">
    <source>
        <dbReference type="PROSITE" id="PS51371"/>
    </source>
</evidence>
<gene>
    <name evidence="9" type="ORF">A2650_01585</name>
</gene>
<dbReference type="CDD" id="cd00381">
    <property type="entry name" value="IMPDH"/>
    <property type="match status" value="1"/>
</dbReference>
<dbReference type="EMBL" id="MGJD01000032">
    <property type="protein sequence ID" value="OGM99960.1"/>
    <property type="molecule type" value="Genomic_DNA"/>
</dbReference>
<dbReference type="PANTHER" id="PTHR11911">
    <property type="entry name" value="INOSINE-5-MONOPHOSPHATE DEHYDROGENASE RELATED"/>
    <property type="match status" value="1"/>
</dbReference>
<dbReference type="InterPro" id="IPR001093">
    <property type="entry name" value="IMP_DH_GMPRt"/>
</dbReference>
<evidence type="ECO:0000256" key="1">
    <source>
        <dbReference type="ARBA" id="ARBA00005502"/>
    </source>
</evidence>
<dbReference type="Gene3D" id="3.20.20.70">
    <property type="entry name" value="Aldolase class I"/>
    <property type="match status" value="1"/>
</dbReference>
<dbReference type="Proteomes" id="UP000177117">
    <property type="component" value="Unassembled WGS sequence"/>
</dbReference>
<dbReference type="FunFam" id="3.20.20.70:FF:000424">
    <property type="entry name" value="Inosine-5'-monophosphate dehydrogenase 2"/>
    <property type="match status" value="1"/>
</dbReference>
<dbReference type="GO" id="GO:0046872">
    <property type="term" value="F:metal ion binding"/>
    <property type="evidence" value="ECO:0007669"/>
    <property type="project" value="UniProtKB-KW"/>
</dbReference>
<dbReference type="InterPro" id="IPR046342">
    <property type="entry name" value="CBS_dom_sf"/>
</dbReference>
<feature type="domain" description="CBS" evidence="8">
    <location>
        <begin position="153"/>
        <end position="214"/>
    </location>
</feature>
<reference evidence="9 10" key="1">
    <citation type="journal article" date="2016" name="Nat. Commun.">
        <title>Thousands of microbial genomes shed light on interconnected biogeochemical processes in an aquifer system.</title>
        <authorList>
            <person name="Anantharaman K."/>
            <person name="Brown C.T."/>
            <person name="Hug L.A."/>
            <person name="Sharon I."/>
            <person name="Castelle C.J."/>
            <person name="Probst A.J."/>
            <person name="Thomas B.C."/>
            <person name="Singh A."/>
            <person name="Wilkins M.J."/>
            <person name="Karaoz U."/>
            <person name="Brodie E.L."/>
            <person name="Williams K.H."/>
            <person name="Hubbard S.S."/>
            <person name="Banfield J.F."/>
        </authorList>
    </citation>
    <scope>NUCLEOTIDE SEQUENCE [LARGE SCALE GENOMIC DNA]</scope>
</reference>
<keyword evidence="5" id="KW-0520">NAD</keyword>
<dbReference type="SUPFAM" id="SSF51412">
    <property type="entry name" value="Inosine monophosphate dehydrogenase (IMPDH)"/>
    <property type="match status" value="1"/>
</dbReference>
<dbReference type="PIRSF" id="PIRSF000130">
    <property type="entry name" value="IMPDH"/>
    <property type="match status" value="1"/>
</dbReference>
<evidence type="ECO:0000256" key="3">
    <source>
        <dbReference type="ARBA" id="ARBA00023002"/>
    </source>
</evidence>
<dbReference type="GO" id="GO:0006183">
    <property type="term" value="P:GTP biosynthetic process"/>
    <property type="evidence" value="ECO:0007669"/>
    <property type="project" value="TreeGrafter"/>
</dbReference>
<keyword evidence="3" id="KW-0560">Oxidoreductase</keyword>
<evidence type="ECO:0000256" key="5">
    <source>
        <dbReference type="PIRSR" id="PIRSR000130-3"/>
    </source>
</evidence>
<feature type="binding site" description="in other chain" evidence="6">
    <location>
        <position position="302"/>
    </location>
    <ligand>
        <name>K(+)</name>
        <dbReference type="ChEBI" id="CHEBI:29103"/>
        <note>ligand shared between two tetrameric partners</note>
    </ligand>
</feature>
<dbReference type="CDD" id="cd04601">
    <property type="entry name" value="CBS_pair_IMPDH"/>
    <property type="match status" value="1"/>
</dbReference>
<dbReference type="InterPro" id="IPR013785">
    <property type="entry name" value="Aldolase_TIM"/>
</dbReference>
<dbReference type="GO" id="GO:0003938">
    <property type="term" value="F:IMP dehydrogenase activity"/>
    <property type="evidence" value="ECO:0007669"/>
    <property type="project" value="InterPro"/>
</dbReference>
<feature type="binding site" description="in other chain" evidence="6">
    <location>
        <position position="305"/>
    </location>
    <ligand>
        <name>K(+)</name>
        <dbReference type="ChEBI" id="CHEBI:29103"/>
        <note>ligand shared between two tetrameric partners</note>
    </ligand>
</feature>
<keyword evidence="2" id="KW-0479">Metal-binding</keyword>
<evidence type="ECO:0000256" key="2">
    <source>
        <dbReference type="ARBA" id="ARBA00022723"/>
    </source>
</evidence>
<organism evidence="9 10">
    <name type="scientific">Candidatus Yanofskybacteria bacterium RIFCSPHIGHO2_01_FULL_41_53</name>
    <dbReference type="NCBI Taxonomy" id="1802663"/>
    <lineage>
        <taxon>Bacteria</taxon>
        <taxon>Candidatus Yanofskyibacteriota</taxon>
    </lineage>
</organism>
<evidence type="ECO:0000256" key="6">
    <source>
        <dbReference type="PIRSR" id="PIRSR000130-4"/>
    </source>
</evidence>
<dbReference type="SUPFAM" id="SSF54631">
    <property type="entry name" value="CBS-domain pair"/>
    <property type="match status" value="1"/>
</dbReference>
<dbReference type="SMART" id="SM00116">
    <property type="entry name" value="CBS"/>
    <property type="match status" value="2"/>
</dbReference>
<dbReference type="AlphaFoldDB" id="A0A1F8EGJ6"/>
<dbReference type="SMART" id="SM01240">
    <property type="entry name" value="IMPDH"/>
    <property type="match status" value="1"/>
</dbReference>
<dbReference type="Pfam" id="PF00478">
    <property type="entry name" value="IMPDH"/>
    <property type="match status" value="1"/>
</dbReference>
<feature type="domain" description="CBS" evidence="8">
    <location>
        <begin position="93"/>
        <end position="151"/>
    </location>
</feature>
<comment type="similarity">
    <text evidence="1">Belongs to the IMPDH/GMPR family.</text>
</comment>
<dbReference type="PROSITE" id="PS51371">
    <property type="entry name" value="CBS"/>
    <property type="match status" value="2"/>
</dbReference>
<accession>A0A1F8EGJ6</accession>
<protein>
    <recommendedName>
        <fullName evidence="8">CBS domain-containing protein</fullName>
    </recommendedName>
</protein>
<feature type="binding site" description="in other chain" evidence="6">
    <location>
        <position position="300"/>
    </location>
    <ligand>
        <name>K(+)</name>
        <dbReference type="ChEBI" id="CHEBI:29103"/>
        <note>ligand shared between two tetrameric partners</note>
    </ligand>
</feature>
<feature type="binding site" evidence="5">
    <location>
        <begin position="248"/>
        <end position="250"/>
    </location>
    <ligand>
        <name>NAD(+)</name>
        <dbReference type="ChEBI" id="CHEBI:57540"/>
    </ligand>
</feature>
<keyword evidence="6" id="KW-0630">Potassium</keyword>
<keyword evidence="4 7" id="KW-0129">CBS domain</keyword>
<dbReference type="PANTHER" id="PTHR11911:SF111">
    <property type="entry name" value="INOSINE-5'-MONOPHOSPHATE DEHYDROGENASE"/>
    <property type="match status" value="1"/>
</dbReference>
<evidence type="ECO:0000256" key="4">
    <source>
        <dbReference type="ARBA" id="ARBA00023122"/>
    </source>
</evidence>
<dbReference type="InterPro" id="IPR000644">
    <property type="entry name" value="CBS_dom"/>
</dbReference>